<comment type="caution">
    <text evidence="3">The sequence shown here is derived from an EMBL/GenBank/DDBJ whole genome shotgun (WGS) entry which is preliminary data.</text>
</comment>
<dbReference type="RefSeq" id="WP_143870971.1">
    <property type="nucleotide sequence ID" value="NZ_CP041660.1"/>
</dbReference>
<name>A0ABV1RCX9_9ALTE</name>
<dbReference type="SUPFAM" id="SSF52540">
    <property type="entry name" value="P-loop containing nucleoside triphosphate hydrolases"/>
    <property type="match status" value="1"/>
</dbReference>
<evidence type="ECO:0000256" key="1">
    <source>
        <dbReference type="SAM" id="Phobius"/>
    </source>
</evidence>
<proteinExistence type="predicted"/>
<keyword evidence="4" id="KW-1185">Reference proteome</keyword>
<keyword evidence="1" id="KW-1133">Transmembrane helix</keyword>
<dbReference type="InterPro" id="IPR049945">
    <property type="entry name" value="AAA_22"/>
</dbReference>
<protein>
    <submittedName>
        <fullName evidence="3">AAA family ATPase</fullName>
    </submittedName>
</protein>
<keyword evidence="1" id="KW-0472">Membrane</keyword>
<sequence>MYLYHFGLKELPFALTPNTQFFLGLPSHHEALQTLITALKMGEGFVKITGEVGTGKTLLCRKLMNELDENFQTAYIPNPYLQPEELKTAVAEELGLDCSQISSANLTQKIQQKLMQICAQGKQLVLILDEAQVLPDESLETLRLFTNLETENRKLIQLVLFAQPELDVRLSQHALRQIKQRITFSFTLNELSQQQVQAYLHHRMTIAGYQGMPAFPLDVCHQLYQASSGTPRLLNILAHKCLMLAFGEGKQNINLAHAKQAILDTESCHSGNIRHLQTVKSILTNRKIMPSVLGVLTIVTIGLVIGLSRGML</sequence>
<dbReference type="PANTHER" id="PTHR35894">
    <property type="entry name" value="GENERAL SECRETION PATHWAY PROTEIN A-RELATED"/>
    <property type="match status" value="1"/>
</dbReference>
<feature type="domain" description="ORC1/DEAH AAA+ ATPase" evidence="2">
    <location>
        <begin position="42"/>
        <end position="170"/>
    </location>
</feature>
<dbReference type="EMBL" id="JBELOE010000062">
    <property type="protein sequence ID" value="MER2490631.1"/>
    <property type="molecule type" value="Genomic_DNA"/>
</dbReference>
<evidence type="ECO:0000259" key="2">
    <source>
        <dbReference type="Pfam" id="PF13401"/>
    </source>
</evidence>
<dbReference type="InterPro" id="IPR052026">
    <property type="entry name" value="ExeA_AAA_ATPase_DNA-bind"/>
</dbReference>
<dbReference type="InterPro" id="IPR027417">
    <property type="entry name" value="P-loop_NTPase"/>
</dbReference>
<evidence type="ECO:0000313" key="3">
    <source>
        <dbReference type="EMBL" id="MER2490631.1"/>
    </source>
</evidence>
<dbReference type="Pfam" id="PF13401">
    <property type="entry name" value="AAA_22"/>
    <property type="match status" value="1"/>
</dbReference>
<reference evidence="3 4" key="1">
    <citation type="submission" date="2024-06" db="EMBL/GenBank/DDBJ databases">
        <authorList>
            <person name="Chen R.Y."/>
        </authorList>
    </citation>
    <scope>NUCLEOTIDE SEQUENCE [LARGE SCALE GENOMIC DNA]</scope>
    <source>
        <strain evidence="3 4">D2</strain>
    </source>
</reference>
<dbReference type="Proteomes" id="UP001467690">
    <property type="component" value="Unassembled WGS sequence"/>
</dbReference>
<organism evidence="3 4">
    <name type="scientific">Catenovulum sediminis</name>
    <dbReference type="NCBI Taxonomy" id="1740262"/>
    <lineage>
        <taxon>Bacteria</taxon>
        <taxon>Pseudomonadati</taxon>
        <taxon>Pseudomonadota</taxon>
        <taxon>Gammaproteobacteria</taxon>
        <taxon>Alteromonadales</taxon>
        <taxon>Alteromonadaceae</taxon>
        <taxon>Catenovulum</taxon>
    </lineage>
</organism>
<dbReference type="Gene3D" id="3.40.50.300">
    <property type="entry name" value="P-loop containing nucleotide triphosphate hydrolases"/>
    <property type="match status" value="1"/>
</dbReference>
<keyword evidence="1" id="KW-0812">Transmembrane</keyword>
<dbReference type="PANTHER" id="PTHR35894:SF7">
    <property type="entry name" value="GENERAL SECRETION PATHWAY PROTEIN A-RELATED"/>
    <property type="match status" value="1"/>
</dbReference>
<feature type="transmembrane region" description="Helical" evidence="1">
    <location>
        <begin position="288"/>
        <end position="307"/>
    </location>
</feature>
<evidence type="ECO:0000313" key="4">
    <source>
        <dbReference type="Proteomes" id="UP001467690"/>
    </source>
</evidence>
<gene>
    <name evidence="3" type="ORF">ABS311_01865</name>
</gene>
<accession>A0ABV1RCX9</accession>